<sequence length="178" mass="20010">MTSPLRIIVAKRSAATAAQLAALGRQTFHETFAAQNSAADMTAYLDANFSPEAQLAELQDPNTIFLLAQMVQEVVGYAKLRLHSTLGLEPDKTPEDRLEVERLYILEDWIGTGLGATLMRRVIEEARQQKARAVVLGVWEKNTRAIEFYRRFGFKTIGQHEFVLGHDVQNDLILRKGL</sequence>
<name>A0A212UBV1_9BACT</name>
<keyword evidence="5" id="KW-1185">Reference proteome</keyword>
<dbReference type="Gene3D" id="3.40.630.30">
    <property type="match status" value="1"/>
</dbReference>
<evidence type="ECO:0000313" key="5">
    <source>
        <dbReference type="Proteomes" id="UP000198131"/>
    </source>
</evidence>
<evidence type="ECO:0000256" key="1">
    <source>
        <dbReference type="ARBA" id="ARBA00022679"/>
    </source>
</evidence>
<dbReference type="AlphaFoldDB" id="A0A212UBV1"/>
<evidence type="ECO:0000259" key="3">
    <source>
        <dbReference type="PROSITE" id="PS51186"/>
    </source>
</evidence>
<dbReference type="Proteomes" id="UP000198131">
    <property type="component" value="Unassembled WGS sequence"/>
</dbReference>
<gene>
    <name evidence="4" type="ORF">SAMN06265337_3013</name>
</gene>
<accession>A0A212UBV1</accession>
<protein>
    <submittedName>
        <fullName evidence="4">Acetyltransferase (GNAT) family protein</fullName>
    </submittedName>
</protein>
<keyword evidence="2" id="KW-0012">Acyltransferase</keyword>
<proteinExistence type="predicted"/>
<evidence type="ECO:0000256" key="2">
    <source>
        <dbReference type="ARBA" id="ARBA00023315"/>
    </source>
</evidence>
<dbReference type="EMBL" id="FYEW01000002">
    <property type="protein sequence ID" value="SNC75707.1"/>
    <property type="molecule type" value="Genomic_DNA"/>
</dbReference>
<dbReference type="InterPro" id="IPR016181">
    <property type="entry name" value="Acyl_CoA_acyltransferase"/>
</dbReference>
<organism evidence="4 5">
    <name type="scientific">Hymenobacter gelipurpurascens</name>
    <dbReference type="NCBI Taxonomy" id="89968"/>
    <lineage>
        <taxon>Bacteria</taxon>
        <taxon>Pseudomonadati</taxon>
        <taxon>Bacteroidota</taxon>
        <taxon>Cytophagia</taxon>
        <taxon>Cytophagales</taxon>
        <taxon>Hymenobacteraceae</taxon>
        <taxon>Hymenobacter</taxon>
    </lineage>
</organism>
<dbReference type="SUPFAM" id="SSF55729">
    <property type="entry name" value="Acyl-CoA N-acyltransferases (Nat)"/>
    <property type="match status" value="1"/>
</dbReference>
<dbReference type="CDD" id="cd04301">
    <property type="entry name" value="NAT_SF"/>
    <property type="match status" value="1"/>
</dbReference>
<keyword evidence="1 4" id="KW-0808">Transferase</keyword>
<dbReference type="InterPro" id="IPR000182">
    <property type="entry name" value="GNAT_dom"/>
</dbReference>
<dbReference type="InterPro" id="IPR050832">
    <property type="entry name" value="Bact_Acetyltransf"/>
</dbReference>
<dbReference type="RefSeq" id="WP_088844315.1">
    <property type="nucleotide sequence ID" value="NZ_FYEW01000002.1"/>
</dbReference>
<reference evidence="5" key="1">
    <citation type="submission" date="2017-06" db="EMBL/GenBank/DDBJ databases">
        <authorList>
            <person name="Varghese N."/>
            <person name="Submissions S."/>
        </authorList>
    </citation>
    <scope>NUCLEOTIDE SEQUENCE [LARGE SCALE GENOMIC DNA]</scope>
    <source>
        <strain evidence="5">DSM 11116</strain>
    </source>
</reference>
<dbReference type="Pfam" id="PF00583">
    <property type="entry name" value="Acetyltransf_1"/>
    <property type="match status" value="1"/>
</dbReference>
<dbReference type="OrthoDB" id="7205533at2"/>
<dbReference type="PROSITE" id="PS51186">
    <property type="entry name" value="GNAT"/>
    <property type="match status" value="1"/>
</dbReference>
<dbReference type="PANTHER" id="PTHR43877">
    <property type="entry name" value="AMINOALKYLPHOSPHONATE N-ACETYLTRANSFERASE-RELATED-RELATED"/>
    <property type="match status" value="1"/>
</dbReference>
<evidence type="ECO:0000313" key="4">
    <source>
        <dbReference type="EMBL" id="SNC75707.1"/>
    </source>
</evidence>
<feature type="domain" description="N-acetyltransferase" evidence="3">
    <location>
        <begin position="26"/>
        <end position="178"/>
    </location>
</feature>
<dbReference type="GO" id="GO:0016747">
    <property type="term" value="F:acyltransferase activity, transferring groups other than amino-acyl groups"/>
    <property type="evidence" value="ECO:0007669"/>
    <property type="project" value="InterPro"/>
</dbReference>